<evidence type="ECO:0000313" key="3">
    <source>
        <dbReference type="EMBL" id="OQB73356.1"/>
    </source>
</evidence>
<name>A0A1V6C8W4_UNCT6</name>
<dbReference type="EMBL" id="MWDQ01000084">
    <property type="protein sequence ID" value="OQB73356.1"/>
    <property type="molecule type" value="Genomic_DNA"/>
</dbReference>
<sequence length="218" mass="24052">MKRKGFTLIELLVVIAIIAILASMLLPALGKARERARSAVCISNLKQIALASKLYADDYPGTLPRMPSAFYSGGTQVGFCTGLYDLNYVKNWSVFRCPSDTRKVDWTRNGQKASYSMNTGRDWEGSYGFPEVSGDGTADEEGTIYIFCTRNYTGNCAVHPDYWRNAYLAGTAGDHNGMINIIFCDLHVGSLGAKYLTTQMDAPGCIWGYGPWSYSKNN</sequence>
<dbReference type="Proteomes" id="UP000485562">
    <property type="component" value="Unassembled WGS sequence"/>
</dbReference>
<dbReference type="AlphaFoldDB" id="A0A1V6C8W4"/>
<dbReference type="InterPro" id="IPR012902">
    <property type="entry name" value="N_methyl_site"/>
</dbReference>
<dbReference type="NCBIfam" id="TIGR02532">
    <property type="entry name" value="IV_pilin_GFxxxE"/>
    <property type="match status" value="1"/>
</dbReference>
<dbReference type="Gene3D" id="3.30.700.10">
    <property type="entry name" value="Glycoprotein, Type 4 Pilin"/>
    <property type="match status" value="1"/>
</dbReference>
<keyword evidence="1" id="KW-1133">Transmembrane helix</keyword>
<dbReference type="Pfam" id="PF07963">
    <property type="entry name" value="N_methyl"/>
    <property type="match status" value="1"/>
</dbReference>
<accession>A0A1V6C8W4</accession>
<keyword evidence="1" id="KW-0812">Transmembrane</keyword>
<organism evidence="3">
    <name type="scientific">candidate division TA06 bacterium ADurb.Bin131</name>
    <dbReference type="NCBI Taxonomy" id="1852827"/>
    <lineage>
        <taxon>Bacteria</taxon>
        <taxon>Bacteria division TA06</taxon>
    </lineage>
</organism>
<gene>
    <name evidence="3" type="primary">xcpT_8</name>
    <name evidence="3" type="ORF">BWX89_01012</name>
</gene>
<dbReference type="SUPFAM" id="SSF54523">
    <property type="entry name" value="Pili subunits"/>
    <property type="match status" value="1"/>
</dbReference>
<feature type="domain" description="DUF1559" evidence="2">
    <location>
        <begin position="31"/>
        <end position="64"/>
    </location>
</feature>
<comment type="caution">
    <text evidence="3">The sequence shown here is derived from an EMBL/GenBank/DDBJ whole genome shotgun (WGS) entry which is preliminary data.</text>
</comment>
<keyword evidence="1" id="KW-0472">Membrane</keyword>
<protein>
    <submittedName>
        <fullName evidence="3">Type II secretion system protein G</fullName>
    </submittedName>
</protein>
<dbReference type="InterPro" id="IPR045584">
    <property type="entry name" value="Pilin-like"/>
</dbReference>
<dbReference type="PROSITE" id="PS00409">
    <property type="entry name" value="PROKAR_NTER_METHYL"/>
    <property type="match status" value="1"/>
</dbReference>
<dbReference type="InterPro" id="IPR011453">
    <property type="entry name" value="DUF1559"/>
</dbReference>
<evidence type="ECO:0000256" key="1">
    <source>
        <dbReference type="SAM" id="Phobius"/>
    </source>
</evidence>
<reference evidence="3" key="1">
    <citation type="submission" date="2017-02" db="EMBL/GenBank/DDBJ databases">
        <title>Delving into the versatile metabolic prowess of the omnipresent phylum Bacteroidetes.</title>
        <authorList>
            <person name="Nobu M.K."/>
            <person name="Mei R."/>
            <person name="Narihiro T."/>
            <person name="Kuroda K."/>
            <person name="Liu W.-T."/>
        </authorList>
    </citation>
    <scope>NUCLEOTIDE SEQUENCE</scope>
    <source>
        <strain evidence="3">ADurb.Bin131</strain>
    </source>
</reference>
<evidence type="ECO:0000259" key="2">
    <source>
        <dbReference type="Pfam" id="PF07596"/>
    </source>
</evidence>
<dbReference type="PANTHER" id="PTHR30093">
    <property type="entry name" value="GENERAL SECRETION PATHWAY PROTEIN G"/>
    <property type="match status" value="1"/>
</dbReference>
<dbReference type="Pfam" id="PF07596">
    <property type="entry name" value="SBP_bac_10"/>
    <property type="match status" value="1"/>
</dbReference>
<dbReference type="PANTHER" id="PTHR30093:SF2">
    <property type="entry name" value="TYPE II SECRETION SYSTEM PROTEIN H"/>
    <property type="match status" value="1"/>
</dbReference>
<proteinExistence type="predicted"/>
<feature type="transmembrane region" description="Helical" evidence="1">
    <location>
        <begin position="6"/>
        <end position="29"/>
    </location>
</feature>